<dbReference type="Pfam" id="PF12616">
    <property type="entry name" value="DUF3775"/>
    <property type="match status" value="1"/>
</dbReference>
<evidence type="ECO:0000313" key="1">
    <source>
        <dbReference type="EMBL" id="KAA6187717.1"/>
    </source>
</evidence>
<keyword evidence="2" id="KW-1185">Reference proteome</keyword>
<dbReference type="EMBL" id="VWXX01000001">
    <property type="protein sequence ID" value="KAA6187717.1"/>
    <property type="molecule type" value="Genomic_DNA"/>
</dbReference>
<comment type="caution">
    <text evidence="1">The sequence shown here is derived from an EMBL/GenBank/DDBJ whole genome shotgun (WGS) entry which is preliminary data.</text>
</comment>
<accession>A0A5M8FV77</accession>
<gene>
    <name evidence="1" type="ORF">F2Q65_00280</name>
</gene>
<sequence>MRLHIRLETLCNLIALAREFQAKEEVVIPEIPNSPTEDWALQVLADHMDDYTLAEFRGIVEDMSERQRAELVALMWLGRGDYAIDEWEQAVDDALGDFSIRAAEYVLAHPMISDHFEEGLIAHGLSCED</sequence>
<dbReference type="InterPro" id="IPR022254">
    <property type="entry name" value="DUF3775"/>
</dbReference>
<reference evidence="1 2" key="1">
    <citation type="submission" date="2019-09" db="EMBL/GenBank/DDBJ databases">
        <title>Whole-genome sequence of the purple sulfur bacterium Thiohalocapsa marina DSM 19078.</title>
        <authorList>
            <person name="Kyndt J.A."/>
            <person name="Meyer T.E."/>
        </authorList>
    </citation>
    <scope>NUCLEOTIDE SEQUENCE [LARGE SCALE GENOMIC DNA]</scope>
    <source>
        <strain evidence="1 2">DSM 19078</strain>
    </source>
</reference>
<dbReference type="RefSeq" id="WP_150089236.1">
    <property type="nucleotide sequence ID" value="NZ_JBFUOH010000011.1"/>
</dbReference>
<protein>
    <submittedName>
        <fullName evidence="1">DUF3775 domain-containing protein</fullName>
    </submittedName>
</protein>
<name>A0A5M8FV77_9GAMM</name>
<dbReference type="Proteomes" id="UP000322981">
    <property type="component" value="Unassembled WGS sequence"/>
</dbReference>
<dbReference type="OrthoDB" id="5641374at2"/>
<organism evidence="1 2">
    <name type="scientific">Thiohalocapsa marina</name>
    <dbReference type="NCBI Taxonomy" id="424902"/>
    <lineage>
        <taxon>Bacteria</taxon>
        <taxon>Pseudomonadati</taxon>
        <taxon>Pseudomonadota</taxon>
        <taxon>Gammaproteobacteria</taxon>
        <taxon>Chromatiales</taxon>
        <taxon>Chromatiaceae</taxon>
        <taxon>Thiohalocapsa</taxon>
    </lineage>
</organism>
<evidence type="ECO:0000313" key="2">
    <source>
        <dbReference type="Proteomes" id="UP000322981"/>
    </source>
</evidence>
<proteinExistence type="predicted"/>
<dbReference type="AlphaFoldDB" id="A0A5M8FV77"/>